<accession>A0A1V0U0V8</accession>
<reference evidence="4 5" key="1">
    <citation type="submission" date="2017-04" db="EMBL/GenBank/DDBJ databases">
        <title>Complete Genome Sequence of Streptomyces gilvosporeus F607, a Capable Producer of Natamycin.</title>
        <authorList>
            <person name="Zong G."/>
            <person name="Zhong C."/>
            <person name="Fu J."/>
            <person name="Qin R."/>
            <person name="Cao G."/>
        </authorList>
    </citation>
    <scope>NUCLEOTIDE SEQUENCE [LARGE SCALE GENOMIC DNA]</scope>
    <source>
        <strain evidence="4 5">F607</strain>
    </source>
</reference>
<gene>
    <name evidence="4" type="ORF">B1H19_35730</name>
</gene>
<proteinExistence type="predicted"/>
<feature type="domain" description="XdhC- CoxI" evidence="2">
    <location>
        <begin position="119"/>
        <end position="180"/>
    </location>
</feature>
<evidence type="ECO:0000256" key="1">
    <source>
        <dbReference type="SAM" id="MobiDB-lite"/>
    </source>
</evidence>
<feature type="region of interest" description="Disordered" evidence="1">
    <location>
        <begin position="355"/>
        <end position="390"/>
    </location>
</feature>
<dbReference type="InterPro" id="IPR003777">
    <property type="entry name" value="XdhC_CoxI"/>
</dbReference>
<dbReference type="PANTHER" id="PTHR30388">
    <property type="entry name" value="ALDEHYDE OXIDOREDUCTASE MOLYBDENUM COFACTOR ASSEMBLY PROTEIN"/>
    <property type="match status" value="1"/>
</dbReference>
<dbReference type="Pfam" id="PF02625">
    <property type="entry name" value="XdhC_CoxI"/>
    <property type="match status" value="2"/>
</dbReference>
<dbReference type="Proteomes" id="UP000192726">
    <property type="component" value="Chromosome"/>
</dbReference>
<sequence>MLDIADELHRWLEQGRDFAVATVVAVGGSAPRSPGAALAVDSGGTAIGSVSGGCVEAAVYDLCAQALKDGATVRERFGYSAEDAFAVGLTCGGVIEVLVTPVRADAPDAAVFAAALGAAARGEAAALARVIQGPAGLLGRPLLIRPDGSYEGGLGGDPELDRTALAEARALLHAGRTGSVDIAASGAHCEADLTLFVESRVPPPRMIVFGAIDFAAALVRTGKFLGYHVTVCDARPVFATRARFPEADDIVVDWPHRYLQRTETDPRTVLCVLTHDAKFDIPLLEAALRLPVAFVGAMGSRRTHEDRNRRLREAGVTEQELARLRSPIGLDLGARTPEETALSIAAEIVAARQGGTGLPLTGSRSPIHRDAAGRETSGRETSGGGADAVA</sequence>
<organism evidence="4 5">
    <name type="scientific">Streptomyces gilvosporeus</name>
    <dbReference type="NCBI Taxonomy" id="553510"/>
    <lineage>
        <taxon>Bacteria</taxon>
        <taxon>Bacillati</taxon>
        <taxon>Actinomycetota</taxon>
        <taxon>Actinomycetes</taxon>
        <taxon>Kitasatosporales</taxon>
        <taxon>Streptomycetaceae</taxon>
        <taxon>Streptomyces</taxon>
    </lineage>
</organism>
<feature type="compositionally biased region" description="Gly residues" evidence="1">
    <location>
        <begin position="381"/>
        <end position="390"/>
    </location>
</feature>
<dbReference type="STRING" id="553510.B1H19_35730"/>
<feature type="compositionally biased region" description="Basic and acidic residues" evidence="1">
    <location>
        <begin position="367"/>
        <end position="378"/>
    </location>
</feature>
<evidence type="ECO:0000313" key="4">
    <source>
        <dbReference type="EMBL" id="ARF58823.1"/>
    </source>
</evidence>
<evidence type="ECO:0000313" key="5">
    <source>
        <dbReference type="Proteomes" id="UP000192726"/>
    </source>
</evidence>
<dbReference type="InterPro" id="IPR052698">
    <property type="entry name" value="MoCofactor_Util/Proc"/>
</dbReference>
<evidence type="ECO:0000259" key="3">
    <source>
        <dbReference type="Pfam" id="PF13478"/>
    </source>
</evidence>
<evidence type="ECO:0000259" key="2">
    <source>
        <dbReference type="Pfam" id="PF02625"/>
    </source>
</evidence>
<dbReference type="KEGG" id="sgv:B1H19_35730"/>
<dbReference type="PANTHER" id="PTHR30388:SF4">
    <property type="entry name" value="MOLYBDENUM COFACTOR INSERTION CHAPERONE PAOD"/>
    <property type="match status" value="1"/>
</dbReference>
<dbReference type="EMBL" id="CP020569">
    <property type="protein sequence ID" value="ARF58823.1"/>
    <property type="molecule type" value="Genomic_DNA"/>
</dbReference>
<dbReference type="InterPro" id="IPR027051">
    <property type="entry name" value="XdhC_Rossmann_dom"/>
</dbReference>
<feature type="domain" description="XdhC Rossmann" evidence="3">
    <location>
        <begin position="206"/>
        <end position="348"/>
    </location>
</feature>
<name>A0A1V0U0V8_9ACTN</name>
<dbReference type="Pfam" id="PF13478">
    <property type="entry name" value="XdhC_C"/>
    <property type="match status" value="1"/>
</dbReference>
<dbReference type="Gene3D" id="3.40.50.720">
    <property type="entry name" value="NAD(P)-binding Rossmann-like Domain"/>
    <property type="match status" value="1"/>
</dbReference>
<protein>
    <submittedName>
        <fullName evidence="4">XshC-Cox1-family protein</fullName>
    </submittedName>
</protein>
<keyword evidence="5" id="KW-1185">Reference proteome</keyword>
<dbReference type="AlphaFoldDB" id="A0A1V0U0V8"/>
<dbReference type="OrthoDB" id="9815497at2"/>
<feature type="domain" description="XdhC- CoxI" evidence="2">
    <location>
        <begin position="11"/>
        <end position="78"/>
    </location>
</feature>
<dbReference type="RefSeq" id="WP_083109015.1">
    <property type="nucleotide sequence ID" value="NZ_CP020569.1"/>
</dbReference>